<dbReference type="InterPro" id="IPR036852">
    <property type="entry name" value="Peptidase_S8/S53_dom_sf"/>
</dbReference>
<keyword evidence="5 10" id="KW-0732">Signal</keyword>
<dbReference type="GO" id="GO:0004252">
    <property type="term" value="F:serine-type endopeptidase activity"/>
    <property type="evidence" value="ECO:0007669"/>
    <property type="project" value="UniProtKB-UniRule"/>
</dbReference>
<dbReference type="CDD" id="cd02120">
    <property type="entry name" value="PA_subtilisin_like"/>
    <property type="match status" value="1"/>
</dbReference>
<evidence type="ECO:0000256" key="7">
    <source>
        <dbReference type="ARBA" id="ARBA00022825"/>
    </source>
</evidence>
<comment type="subcellular location">
    <subcellularLocation>
        <location evidence="1">Secreted</location>
    </subcellularLocation>
</comment>
<evidence type="ECO:0000259" key="11">
    <source>
        <dbReference type="Pfam" id="PF00082"/>
    </source>
</evidence>
<evidence type="ECO:0000256" key="1">
    <source>
        <dbReference type="ARBA" id="ARBA00004613"/>
    </source>
</evidence>
<feature type="domain" description="Inhibitor I9" evidence="12">
    <location>
        <begin position="28"/>
        <end position="108"/>
    </location>
</feature>
<dbReference type="Pfam" id="PF17766">
    <property type="entry name" value="fn3_6"/>
    <property type="match status" value="1"/>
</dbReference>
<dbReference type="EMBL" id="JBEDUW010000003">
    <property type="protein sequence ID" value="KAK9941456.1"/>
    <property type="molecule type" value="Genomic_DNA"/>
</dbReference>
<dbReference type="InterPro" id="IPR015500">
    <property type="entry name" value="Peptidase_S8_subtilisin-rel"/>
</dbReference>
<dbReference type="InterPro" id="IPR000209">
    <property type="entry name" value="Peptidase_S8/S53_dom"/>
</dbReference>
<evidence type="ECO:0000259" key="13">
    <source>
        <dbReference type="Pfam" id="PF17766"/>
    </source>
</evidence>
<dbReference type="GO" id="GO:0006508">
    <property type="term" value="P:proteolysis"/>
    <property type="evidence" value="ECO:0007669"/>
    <property type="project" value="UniProtKB-KW"/>
</dbReference>
<dbReference type="InterPro" id="IPR023828">
    <property type="entry name" value="Peptidase_S8_Ser-AS"/>
</dbReference>
<dbReference type="PROSITE" id="PS00138">
    <property type="entry name" value="SUBTILASE_SER"/>
    <property type="match status" value="1"/>
</dbReference>
<evidence type="ECO:0000256" key="2">
    <source>
        <dbReference type="ARBA" id="ARBA00011073"/>
    </source>
</evidence>
<dbReference type="AlphaFoldDB" id="A0AAW1XYX4"/>
<keyword evidence="15" id="KW-1185">Reference proteome</keyword>
<evidence type="ECO:0000256" key="3">
    <source>
        <dbReference type="ARBA" id="ARBA00022525"/>
    </source>
</evidence>
<dbReference type="SUPFAM" id="SSF52743">
    <property type="entry name" value="Subtilisin-like"/>
    <property type="match status" value="1"/>
</dbReference>
<dbReference type="Gene3D" id="3.30.70.80">
    <property type="entry name" value="Peptidase S8 propeptide/proteinase inhibitor I9"/>
    <property type="match status" value="1"/>
</dbReference>
<dbReference type="CDD" id="cd04852">
    <property type="entry name" value="Peptidases_S8_3"/>
    <property type="match status" value="1"/>
</dbReference>
<feature type="domain" description="Peptidase S8/S53" evidence="11">
    <location>
        <begin position="135"/>
        <end position="590"/>
    </location>
</feature>
<dbReference type="PANTHER" id="PTHR10795">
    <property type="entry name" value="PROPROTEIN CONVERTASE SUBTILISIN/KEXIN"/>
    <property type="match status" value="1"/>
</dbReference>
<reference evidence="14 15" key="1">
    <citation type="journal article" date="2023" name="G3 (Bethesda)">
        <title>A chromosome-length genome assembly and annotation of blackberry (Rubus argutus, cv. 'Hillquist').</title>
        <authorList>
            <person name="Bruna T."/>
            <person name="Aryal R."/>
            <person name="Dudchenko O."/>
            <person name="Sargent D.J."/>
            <person name="Mead D."/>
            <person name="Buti M."/>
            <person name="Cavallini A."/>
            <person name="Hytonen T."/>
            <person name="Andres J."/>
            <person name="Pham M."/>
            <person name="Weisz D."/>
            <person name="Mascagni F."/>
            <person name="Usai G."/>
            <person name="Natali L."/>
            <person name="Bassil N."/>
            <person name="Fernandez G.E."/>
            <person name="Lomsadze A."/>
            <person name="Armour M."/>
            <person name="Olukolu B."/>
            <person name="Poorten T."/>
            <person name="Britton C."/>
            <person name="Davik J."/>
            <person name="Ashrafi H."/>
            <person name="Aiden E.L."/>
            <person name="Borodovsky M."/>
            <person name="Worthington M."/>
        </authorList>
    </citation>
    <scope>NUCLEOTIDE SEQUENCE [LARGE SCALE GENOMIC DNA]</scope>
    <source>
        <strain evidence="14">PI 553951</strain>
    </source>
</reference>
<dbReference type="InterPro" id="IPR045051">
    <property type="entry name" value="SBT"/>
</dbReference>
<proteinExistence type="inferred from homology"/>
<feature type="active site" description="Charge relay system" evidence="8 9">
    <location>
        <position position="552"/>
    </location>
</feature>
<keyword evidence="6 9" id="KW-0378">Hydrolase</keyword>
<keyword evidence="4 9" id="KW-0645">Protease</keyword>
<dbReference type="Gene3D" id="3.50.30.30">
    <property type="match status" value="1"/>
</dbReference>
<evidence type="ECO:0000313" key="14">
    <source>
        <dbReference type="EMBL" id="KAK9941456.1"/>
    </source>
</evidence>
<organism evidence="14 15">
    <name type="scientific">Rubus argutus</name>
    <name type="common">Southern blackberry</name>
    <dbReference type="NCBI Taxonomy" id="59490"/>
    <lineage>
        <taxon>Eukaryota</taxon>
        <taxon>Viridiplantae</taxon>
        <taxon>Streptophyta</taxon>
        <taxon>Embryophyta</taxon>
        <taxon>Tracheophyta</taxon>
        <taxon>Spermatophyta</taxon>
        <taxon>Magnoliopsida</taxon>
        <taxon>eudicotyledons</taxon>
        <taxon>Gunneridae</taxon>
        <taxon>Pentapetalae</taxon>
        <taxon>rosids</taxon>
        <taxon>fabids</taxon>
        <taxon>Rosales</taxon>
        <taxon>Rosaceae</taxon>
        <taxon>Rosoideae</taxon>
        <taxon>Rosoideae incertae sedis</taxon>
        <taxon>Rubus</taxon>
    </lineage>
</organism>
<keyword evidence="7 9" id="KW-0720">Serine protease</keyword>
<dbReference type="PROSITE" id="PS51892">
    <property type="entry name" value="SUBTILASE"/>
    <property type="match status" value="1"/>
</dbReference>
<dbReference type="Pfam" id="PF00082">
    <property type="entry name" value="Peptidase_S8"/>
    <property type="match status" value="1"/>
</dbReference>
<feature type="active site" description="Charge relay system" evidence="8 9">
    <location>
        <position position="144"/>
    </location>
</feature>
<comment type="caution">
    <text evidence="14">The sequence shown here is derived from an EMBL/GenBank/DDBJ whole genome shotgun (WGS) entry which is preliminary data.</text>
</comment>
<evidence type="ECO:0000256" key="10">
    <source>
        <dbReference type="SAM" id="SignalP"/>
    </source>
</evidence>
<feature type="chain" id="PRO_5043643333" evidence="10">
    <location>
        <begin position="26"/>
        <end position="786"/>
    </location>
</feature>
<dbReference type="Pfam" id="PF05922">
    <property type="entry name" value="Inhibitor_I9"/>
    <property type="match status" value="1"/>
</dbReference>
<evidence type="ECO:0000256" key="9">
    <source>
        <dbReference type="PROSITE-ProRule" id="PRU01240"/>
    </source>
</evidence>
<dbReference type="PRINTS" id="PR00723">
    <property type="entry name" value="SUBTILISIN"/>
</dbReference>
<evidence type="ECO:0000259" key="12">
    <source>
        <dbReference type="Pfam" id="PF05922"/>
    </source>
</evidence>
<evidence type="ECO:0000256" key="8">
    <source>
        <dbReference type="PIRSR" id="PIRSR615500-1"/>
    </source>
</evidence>
<dbReference type="Gene3D" id="3.40.50.200">
    <property type="entry name" value="Peptidase S8/S53 domain"/>
    <property type="match status" value="1"/>
</dbReference>
<dbReference type="GO" id="GO:0009609">
    <property type="term" value="P:response to symbiotic bacterium"/>
    <property type="evidence" value="ECO:0007669"/>
    <property type="project" value="UniProtKB-ARBA"/>
</dbReference>
<evidence type="ECO:0000256" key="5">
    <source>
        <dbReference type="ARBA" id="ARBA00022729"/>
    </source>
</evidence>
<evidence type="ECO:0000256" key="6">
    <source>
        <dbReference type="ARBA" id="ARBA00022801"/>
    </source>
</evidence>
<dbReference type="InterPro" id="IPR041469">
    <property type="entry name" value="Subtilisin-like_FN3"/>
</dbReference>
<feature type="signal peptide" evidence="10">
    <location>
        <begin position="1"/>
        <end position="25"/>
    </location>
</feature>
<evidence type="ECO:0000313" key="15">
    <source>
        <dbReference type="Proteomes" id="UP001457282"/>
    </source>
</evidence>
<dbReference type="Proteomes" id="UP001457282">
    <property type="component" value="Unassembled WGS sequence"/>
</dbReference>
<dbReference type="Gene3D" id="2.60.40.2310">
    <property type="match status" value="1"/>
</dbReference>
<dbReference type="FunFam" id="3.30.70.80:FF:000002">
    <property type="entry name" value="Subtilisin-like protease SBT5.3"/>
    <property type="match status" value="1"/>
</dbReference>
<evidence type="ECO:0000256" key="4">
    <source>
        <dbReference type="ARBA" id="ARBA00022670"/>
    </source>
</evidence>
<feature type="domain" description="Subtilisin-like protease fibronectin type-III" evidence="13">
    <location>
        <begin position="670"/>
        <end position="766"/>
    </location>
</feature>
<accession>A0AAW1XYX4</accession>
<comment type="similarity">
    <text evidence="2 9">Belongs to the peptidase S8 family.</text>
</comment>
<keyword evidence="3" id="KW-0964">Secreted</keyword>
<dbReference type="FunFam" id="3.40.50.200:FF:000006">
    <property type="entry name" value="Subtilisin-like protease SBT1.5"/>
    <property type="match status" value="1"/>
</dbReference>
<gene>
    <name evidence="14" type="ORF">M0R45_018054</name>
</gene>
<dbReference type="FunFam" id="2.60.40.2310:FF:000001">
    <property type="entry name" value="Subtilisin-like protease SBT1.5"/>
    <property type="match status" value="1"/>
</dbReference>
<dbReference type="InterPro" id="IPR037045">
    <property type="entry name" value="S8pro/Inhibitor_I9_sf"/>
</dbReference>
<protein>
    <submittedName>
        <fullName evidence="14">Uncharacterized protein</fullName>
    </submittedName>
</protein>
<dbReference type="InterPro" id="IPR034197">
    <property type="entry name" value="Peptidases_S8_3"/>
</dbReference>
<dbReference type="GO" id="GO:0005576">
    <property type="term" value="C:extracellular region"/>
    <property type="evidence" value="ECO:0007669"/>
    <property type="project" value="UniProtKB-SubCell"/>
</dbReference>
<dbReference type="InterPro" id="IPR010259">
    <property type="entry name" value="S8pro/Inhibitor_I9"/>
</dbReference>
<feature type="active site" description="Charge relay system" evidence="8 9">
    <location>
        <position position="221"/>
    </location>
</feature>
<sequence>MATDSQCFWGLFLSLSLYFIHSASTAHVYIVYLGINHNIHEPHLTSEHHVQLLSKVFTSEQDVKQSMLYSYKHSFSGFAAKLNSSQATTLSKMEGVISVFRSKSLQLHTTRSWDFLGLPLISSTSTSTPLQLAYGKDIIVGIFDSGIWPESESFQEEPHMRPIPSTWKGKCVKGEMFEPVNACNRKLIGARYYLKGFEERHGPLNMSGNPEFRSARDFLGHGTHTASTAVGSVVKNNASFYGFAEGTARGGAPKARLAVYKVCWGKNYSSRCTEADILAAFDDALHDGVHVISASIGLRPPLRPFFASEADIGSFHAMQLGVSVVFSAGNEGPDPSQITNVAPWSLCVAASSIDRMFPTRILLDNKLSIMGESLITTPIKAKLADASVYFYNGVCTSRNWIESKFAVGRVILCFSRIGQYEIGEAEVAAKLANASGLIFVEPMSREIGVDIIPTVHVNLEQGTRILNYLIESPTKPVVQIEASKTTIGKSPPAPRVAYFSSRGPSSLTPDILKPDISAPGINILAAWPPQTPPTLTRDDKRSVNWNFQSGTSMSCPHVSGVVALIKSAHPNWSPEAIKSALMTTAYTKDTSFDTILADGPMKVSDPFDFGAGHIDPIKAMDPGLVYDMKTSDYVQFLCNIGYTEEQINMILLCPSGTDTSCPRVSKSNANVNYPSITVSNLQSTVTIKRTVRNVGKNKNAIYFGTISEPDGVEVVIWPRVLVFSWFKEENTYYVTLKPQKKSRGRYDFGEIVWSDGFHKVRSPLVVSVNTTHASMTRTTDHNLSYI</sequence>
<name>A0AAW1XYX4_RUBAR</name>